<dbReference type="NCBIfam" id="TIGR02436">
    <property type="entry name" value="four helix bundle protein"/>
    <property type="match status" value="1"/>
</dbReference>
<gene>
    <name evidence="1" type="ORF">H8S67_10335</name>
</gene>
<dbReference type="RefSeq" id="WP_007759001.1">
    <property type="nucleotide sequence ID" value="NZ_CP182814.1"/>
</dbReference>
<dbReference type="PANTHER" id="PTHR38471:SF2">
    <property type="entry name" value="FOUR HELIX BUNDLE PROTEIN"/>
    <property type="match status" value="1"/>
</dbReference>
<keyword evidence="2" id="KW-1185">Reference proteome</keyword>
<dbReference type="InterPro" id="IPR012657">
    <property type="entry name" value="23S_rRNA-intervening_sequence"/>
</dbReference>
<proteinExistence type="predicted"/>
<dbReference type="Gene3D" id="1.20.1440.60">
    <property type="entry name" value="23S rRNA-intervening sequence"/>
    <property type="match status" value="1"/>
</dbReference>
<organism evidence="1 2">
    <name type="scientific">Bacteroides difficilis</name>
    <dbReference type="NCBI Taxonomy" id="2763021"/>
    <lineage>
        <taxon>Bacteria</taxon>
        <taxon>Pseudomonadati</taxon>
        <taxon>Bacteroidota</taxon>
        <taxon>Bacteroidia</taxon>
        <taxon>Bacteroidales</taxon>
        <taxon>Bacteroidaceae</taxon>
        <taxon>Bacteroides</taxon>
    </lineage>
</organism>
<protein>
    <submittedName>
        <fullName evidence="1">Four helix bundle protein</fullName>
    </submittedName>
</protein>
<evidence type="ECO:0000313" key="1">
    <source>
        <dbReference type="EMBL" id="MBC5605066.1"/>
    </source>
</evidence>
<dbReference type="Proteomes" id="UP000600600">
    <property type="component" value="Unassembled WGS sequence"/>
</dbReference>
<reference evidence="1 2" key="1">
    <citation type="submission" date="2020-08" db="EMBL/GenBank/DDBJ databases">
        <title>Genome public.</title>
        <authorList>
            <person name="Liu C."/>
            <person name="Sun Q."/>
        </authorList>
    </citation>
    <scope>NUCLEOTIDE SEQUENCE [LARGE SCALE GENOMIC DNA]</scope>
    <source>
        <strain evidence="1 2">M27</strain>
    </source>
</reference>
<dbReference type="EMBL" id="JACOOE010000004">
    <property type="protein sequence ID" value="MBC5605066.1"/>
    <property type="molecule type" value="Genomic_DNA"/>
</dbReference>
<dbReference type="InterPro" id="IPR036583">
    <property type="entry name" value="23S_rRNA_IVS_sf"/>
</dbReference>
<comment type="caution">
    <text evidence="1">The sequence shown here is derived from an EMBL/GenBank/DDBJ whole genome shotgun (WGS) entry which is preliminary data.</text>
</comment>
<dbReference type="Pfam" id="PF05635">
    <property type="entry name" value="23S_rRNA_IVP"/>
    <property type="match status" value="1"/>
</dbReference>
<evidence type="ECO:0000313" key="2">
    <source>
        <dbReference type="Proteomes" id="UP000600600"/>
    </source>
</evidence>
<sequence>MGQAIVGGKSYSFALRIIKLYKYLYHEKKEYVLSKQILRSGTAIGALCREAEHAQSRADFLNKMNISLKEANETEYWLMLLKDSDYITNSSFESIHQDCRELIKLLASIVKTTKNSITKS</sequence>
<name>A0ABR7CB85_9BACE</name>
<dbReference type="SUPFAM" id="SSF158446">
    <property type="entry name" value="IVS-encoded protein-like"/>
    <property type="match status" value="1"/>
</dbReference>
<accession>A0ABR7CB85</accession>
<dbReference type="PIRSF" id="PIRSF035652">
    <property type="entry name" value="CHP02436"/>
    <property type="match status" value="1"/>
</dbReference>
<dbReference type="PANTHER" id="PTHR38471">
    <property type="entry name" value="FOUR HELIX BUNDLE PROTEIN"/>
    <property type="match status" value="1"/>
</dbReference>